<dbReference type="InterPro" id="IPR020084">
    <property type="entry name" value="NUDIX_hydrolase_CS"/>
</dbReference>
<evidence type="ECO:0000256" key="2">
    <source>
        <dbReference type="ARBA" id="ARBA00001946"/>
    </source>
</evidence>
<evidence type="ECO:0000256" key="4">
    <source>
        <dbReference type="ARBA" id="ARBA00022723"/>
    </source>
</evidence>
<accession>A0ABP4J216</accession>
<keyword evidence="7" id="KW-0464">Manganese</keyword>
<dbReference type="InterPro" id="IPR045121">
    <property type="entry name" value="CoAse"/>
</dbReference>
<comment type="similarity">
    <text evidence="3 8">Belongs to the Nudix hydrolase family.</text>
</comment>
<comment type="caution">
    <text evidence="10">The sequence shown here is derived from an EMBL/GenBank/DDBJ whole genome shotgun (WGS) entry which is preliminary data.</text>
</comment>
<gene>
    <name evidence="10" type="ORF">GCM10009613_65460</name>
</gene>
<name>A0ABP4J216_9PSEU</name>
<dbReference type="PANTHER" id="PTHR12992">
    <property type="entry name" value="NUDIX HYDROLASE"/>
    <property type="match status" value="1"/>
</dbReference>
<evidence type="ECO:0000259" key="9">
    <source>
        <dbReference type="PROSITE" id="PS51462"/>
    </source>
</evidence>
<dbReference type="PANTHER" id="PTHR12992:SF11">
    <property type="entry name" value="MITOCHONDRIAL COENZYME A DIPHOSPHATASE NUDT8"/>
    <property type="match status" value="1"/>
</dbReference>
<keyword evidence="11" id="KW-1185">Reference proteome</keyword>
<organism evidence="10 11">
    <name type="scientific">Pseudonocardia kongjuensis</name>
    <dbReference type="NCBI Taxonomy" id="102227"/>
    <lineage>
        <taxon>Bacteria</taxon>
        <taxon>Bacillati</taxon>
        <taxon>Actinomycetota</taxon>
        <taxon>Actinomycetes</taxon>
        <taxon>Pseudonocardiales</taxon>
        <taxon>Pseudonocardiaceae</taxon>
        <taxon>Pseudonocardia</taxon>
    </lineage>
</organism>
<evidence type="ECO:0000256" key="8">
    <source>
        <dbReference type="RuleBase" id="RU003476"/>
    </source>
</evidence>
<evidence type="ECO:0000256" key="1">
    <source>
        <dbReference type="ARBA" id="ARBA00001936"/>
    </source>
</evidence>
<comment type="cofactor">
    <cofactor evidence="2">
        <name>Mg(2+)</name>
        <dbReference type="ChEBI" id="CHEBI:18420"/>
    </cofactor>
</comment>
<reference evidence="11" key="1">
    <citation type="journal article" date="2019" name="Int. J. Syst. Evol. Microbiol.">
        <title>The Global Catalogue of Microorganisms (GCM) 10K type strain sequencing project: providing services to taxonomists for standard genome sequencing and annotation.</title>
        <authorList>
            <consortium name="The Broad Institute Genomics Platform"/>
            <consortium name="The Broad Institute Genome Sequencing Center for Infectious Disease"/>
            <person name="Wu L."/>
            <person name="Ma J."/>
        </authorList>
    </citation>
    <scope>NUCLEOTIDE SEQUENCE [LARGE SCALE GENOMIC DNA]</scope>
    <source>
        <strain evidence="11">JCM 11896</strain>
    </source>
</reference>
<dbReference type="Proteomes" id="UP001501414">
    <property type="component" value="Unassembled WGS sequence"/>
</dbReference>
<dbReference type="CDD" id="cd03426">
    <property type="entry name" value="NUDIX_CoAse_Nudt7"/>
    <property type="match status" value="1"/>
</dbReference>
<evidence type="ECO:0000256" key="7">
    <source>
        <dbReference type="ARBA" id="ARBA00023211"/>
    </source>
</evidence>
<proteinExistence type="inferred from homology"/>
<dbReference type="PROSITE" id="PS51462">
    <property type="entry name" value="NUDIX"/>
    <property type="match status" value="1"/>
</dbReference>
<dbReference type="Pfam" id="PF00293">
    <property type="entry name" value="NUDIX"/>
    <property type="match status" value="1"/>
</dbReference>
<sequence>MGDDAVVPDRVQQRLRERIEAALPVLQRRAATDTERAGKRPASVTMTLLPVPGATGDGPLATEVAFVLTRRARSLRAHSGQWALPGGRLDAGETAEQAARREVAEEVGLDLGPDRVLGLLDDYPTRSGYVITPVVLWAGGAGEPVPNPDEVAELHRLPLAEIDREPRFLTIPESGSPVIQVPLFDRYVHAPTGAVLHQFREVVLHGRPTRVAHLEQPVFAWR</sequence>
<dbReference type="RefSeq" id="WP_344030589.1">
    <property type="nucleotide sequence ID" value="NZ_BAAAJK010000063.1"/>
</dbReference>
<dbReference type="PROSITE" id="PS00893">
    <property type="entry name" value="NUDIX_BOX"/>
    <property type="match status" value="1"/>
</dbReference>
<dbReference type="EMBL" id="BAAAJK010000063">
    <property type="protein sequence ID" value="GAA1403815.1"/>
    <property type="molecule type" value="Genomic_DNA"/>
</dbReference>
<feature type="domain" description="Nudix hydrolase" evidence="9">
    <location>
        <begin position="38"/>
        <end position="183"/>
    </location>
</feature>
<dbReference type="InterPro" id="IPR015797">
    <property type="entry name" value="NUDIX_hydrolase-like_dom_sf"/>
</dbReference>
<dbReference type="InterPro" id="IPR000086">
    <property type="entry name" value="NUDIX_hydrolase_dom"/>
</dbReference>
<evidence type="ECO:0000313" key="10">
    <source>
        <dbReference type="EMBL" id="GAA1403815.1"/>
    </source>
</evidence>
<evidence type="ECO:0000256" key="5">
    <source>
        <dbReference type="ARBA" id="ARBA00022801"/>
    </source>
</evidence>
<dbReference type="Gene3D" id="3.90.79.10">
    <property type="entry name" value="Nucleoside Triphosphate Pyrophosphohydrolase"/>
    <property type="match status" value="1"/>
</dbReference>
<comment type="cofactor">
    <cofactor evidence="1">
        <name>Mn(2+)</name>
        <dbReference type="ChEBI" id="CHEBI:29035"/>
    </cofactor>
</comment>
<evidence type="ECO:0000256" key="6">
    <source>
        <dbReference type="ARBA" id="ARBA00022842"/>
    </source>
</evidence>
<evidence type="ECO:0000256" key="3">
    <source>
        <dbReference type="ARBA" id="ARBA00005582"/>
    </source>
</evidence>
<evidence type="ECO:0000313" key="11">
    <source>
        <dbReference type="Proteomes" id="UP001501414"/>
    </source>
</evidence>
<dbReference type="PRINTS" id="PR00502">
    <property type="entry name" value="NUDIXFAMILY"/>
</dbReference>
<dbReference type="SUPFAM" id="SSF55811">
    <property type="entry name" value="Nudix"/>
    <property type="match status" value="1"/>
</dbReference>
<protein>
    <submittedName>
        <fullName evidence="10">CoA pyrophosphatase</fullName>
    </submittedName>
</protein>
<keyword evidence="5 8" id="KW-0378">Hydrolase</keyword>
<keyword evidence="4" id="KW-0479">Metal-binding</keyword>
<dbReference type="InterPro" id="IPR020476">
    <property type="entry name" value="Nudix_hydrolase"/>
</dbReference>
<keyword evidence="6" id="KW-0460">Magnesium</keyword>